<evidence type="ECO:0000256" key="2">
    <source>
        <dbReference type="ARBA" id="ARBA00022792"/>
    </source>
</evidence>
<evidence type="ECO:0000256" key="1">
    <source>
        <dbReference type="ARBA" id="ARBA00004273"/>
    </source>
</evidence>
<dbReference type="GO" id="GO:0005743">
    <property type="term" value="C:mitochondrial inner membrane"/>
    <property type="evidence" value="ECO:0007669"/>
    <property type="project" value="UniProtKB-SubCell"/>
</dbReference>
<evidence type="ECO:0000256" key="4">
    <source>
        <dbReference type="ARBA" id="ARBA00023136"/>
    </source>
</evidence>
<name>A0AAN6DFD8_PICAN</name>
<evidence type="ECO:0000256" key="5">
    <source>
        <dbReference type="SAM" id="Phobius"/>
    </source>
</evidence>
<comment type="caution">
    <text evidence="6">The sequence shown here is derived from an EMBL/GenBank/DDBJ whole genome shotgun (WGS) entry which is preliminary data.</text>
</comment>
<reference evidence="6 9" key="1">
    <citation type="journal article" date="2021" name="G3 (Bethesda)">
        <title>Genomic diversity, chromosomal rearrangements, and interspecies hybridization in the ogataea polymorpha species complex.</title>
        <authorList>
            <person name="Hanson S.J."/>
            <person name="Cinneide E.O."/>
            <person name="Salzberg L.I."/>
            <person name="Wolfe K.H."/>
            <person name="McGowan J."/>
            <person name="Fitzpatrick D.A."/>
            <person name="Matlin K."/>
        </authorList>
    </citation>
    <scope>NUCLEOTIDE SEQUENCE</scope>
    <source>
        <strain evidence="7">51-138</strain>
        <strain evidence="6">61-244</strain>
    </source>
</reference>
<keyword evidence="2" id="KW-0999">Mitochondrion inner membrane</keyword>
<dbReference type="AlphaFoldDB" id="A0AAN6DFD8"/>
<keyword evidence="4 5" id="KW-0472">Membrane</keyword>
<evidence type="ECO:0000313" key="9">
    <source>
        <dbReference type="Proteomes" id="UP001197328"/>
    </source>
</evidence>
<gene>
    <name evidence="6" type="ORF">KL928_003248</name>
    <name evidence="7" type="ORF">KL940_003732</name>
</gene>
<dbReference type="Proteomes" id="UP001197328">
    <property type="component" value="Unassembled WGS sequence"/>
</dbReference>
<evidence type="ECO:0000313" key="6">
    <source>
        <dbReference type="EMBL" id="KAG7818247.1"/>
    </source>
</evidence>
<sequence length="120" mass="13966">MIRSSQRRERFWAFAGLLKGGKGPYRRADSKISKRRQTCPSDDFFLNFVKYHWLNKPKNTTMPNRVIELQKFYQSTNKPIYMAHPRSKYYLIPYALGLTLSVGASLYYTGRACFGLKAGQ</sequence>
<accession>A0AAN6DFD8</accession>
<dbReference type="Pfam" id="PF02238">
    <property type="entry name" value="COX7a"/>
    <property type="match status" value="1"/>
</dbReference>
<dbReference type="Proteomes" id="UP001196530">
    <property type="component" value="Unassembled WGS sequence"/>
</dbReference>
<keyword evidence="9" id="KW-1185">Reference proteome</keyword>
<keyword evidence="3" id="KW-0496">Mitochondrion</keyword>
<keyword evidence="5" id="KW-0812">Transmembrane</keyword>
<dbReference type="RefSeq" id="XP_043059501.1">
    <property type="nucleotide sequence ID" value="XM_043203814.1"/>
</dbReference>
<evidence type="ECO:0000313" key="7">
    <source>
        <dbReference type="EMBL" id="KAG7847396.1"/>
    </source>
</evidence>
<keyword evidence="5" id="KW-1133">Transmembrane helix</keyword>
<dbReference type="EMBL" id="JAHLUX010000006">
    <property type="protein sequence ID" value="KAG7818247.1"/>
    <property type="molecule type" value="Genomic_DNA"/>
</dbReference>
<feature type="transmembrane region" description="Helical" evidence="5">
    <location>
        <begin position="89"/>
        <end position="108"/>
    </location>
</feature>
<protein>
    <submittedName>
        <fullName evidence="6">Uncharacterized protein</fullName>
    </submittedName>
</protein>
<evidence type="ECO:0000313" key="8">
    <source>
        <dbReference type="Proteomes" id="UP001196530"/>
    </source>
</evidence>
<dbReference type="EMBL" id="JAHLVD010000010">
    <property type="protein sequence ID" value="KAG7847396.1"/>
    <property type="molecule type" value="Genomic_DNA"/>
</dbReference>
<dbReference type="GeneID" id="66127299"/>
<organism evidence="6 8">
    <name type="scientific">Pichia angusta</name>
    <name type="common">Yeast</name>
    <name type="synonym">Hansenula polymorpha</name>
    <dbReference type="NCBI Taxonomy" id="870730"/>
    <lineage>
        <taxon>Eukaryota</taxon>
        <taxon>Fungi</taxon>
        <taxon>Dikarya</taxon>
        <taxon>Ascomycota</taxon>
        <taxon>Saccharomycotina</taxon>
        <taxon>Pichiomycetes</taxon>
        <taxon>Pichiales</taxon>
        <taxon>Pichiaceae</taxon>
        <taxon>Ogataea</taxon>
    </lineage>
</organism>
<dbReference type="InterPro" id="IPR039297">
    <property type="entry name" value="COX7a"/>
</dbReference>
<comment type="subcellular location">
    <subcellularLocation>
        <location evidence="1">Mitochondrion inner membrane</location>
    </subcellularLocation>
</comment>
<proteinExistence type="predicted"/>
<evidence type="ECO:0000256" key="3">
    <source>
        <dbReference type="ARBA" id="ARBA00023128"/>
    </source>
</evidence>